<dbReference type="GO" id="GO:0016491">
    <property type="term" value="F:oxidoreductase activity"/>
    <property type="evidence" value="ECO:0007669"/>
    <property type="project" value="InterPro"/>
</dbReference>
<keyword evidence="5" id="KW-0679">Respiratory chain</keyword>
<keyword evidence="6 16" id="KW-0812">Transmembrane</keyword>
<keyword evidence="7" id="KW-0479">Metal-binding</keyword>
<gene>
    <name evidence="18" type="primary">coxB</name>
    <name evidence="18" type="ORF">CWE09_04245</name>
</gene>
<dbReference type="EC" id="7.1.1.9" evidence="3"/>
<evidence type="ECO:0000256" key="14">
    <source>
        <dbReference type="ARBA" id="ARBA00031399"/>
    </source>
</evidence>
<dbReference type="EMBL" id="PIPL01000001">
    <property type="protein sequence ID" value="RUO27104.1"/>
    <property type="molecule type" value="Genomic_DNA"/>
</dbReference>
<keyword evidence="11" id="KW-0186">Copper</keyword>
<evidence type="ECO:0000313" key="18">
    <source>
        <dbReference type="EMBL" id="RUO27104.1"/>
    </source>
</evidence>
<dbReference type="GO" id="GO:0005507">
    <property type="term" value="F:copper ion binding"/>
    <property type="evidence" value="ECO:0007669"/>
    <property type="project" value="InterPro"/>
</dbReference>
<evidence type="ECO:0000256" key="3">
    <source>
        <dbReference type="ARBA" id="ARBA00012949"/>
    </source>
</evidence>
<reference evidence="18 19" key="1">
    <citation type="journal article" date="2011" name="Front. Microbiol.">
        <title>Genomic signatures of strain selection and enhancement in Bacillus atrophaeus var. globigii, a historical biowarfare simulant.</title>
        <authorList>
            <person name="Gibbons H.S."/>
            <person name="Broomall S.M."/>
            <person name="McNew L.A."/>
            <person name="Daligault H."/>
            <person name="Chapman C."/>
            <person name="Bruce D."/>
            <person name="Karavis M."/>
            <person name="Krepps M."/>
            <person name="McGregor P.A."/>
            <person name="Hong C."/>
            <person name="Park K.H."/>
            <person name="Akmal A."/>
            <person name="Feldman A."/>
            <person name="Lin J.S."/>
            <person name="Chang W.E."/>
            <person name="Higgs B.W."/>
            <person name="Demirev P."/>
            <person name="Lindquist J."/>
            <person name="Liem A."/>
            <person name="Fochler E."/>
            <person name="Read T.D."/>
            <person name="Tapia R."/>
            <person name="Johnson S."/>
            <person name="Bishop-Lilly K.A."/>
            <person name="Detter C."/>
            <person name="Han C."/>
            <person name="Sozhamannan S."/>
            <person name="Rosenzweig C.N."/>
            <person name="Skowronski E.W."/>
        </authorList>
    </citation>
    <scope>NUCLEOTIDE SEQUENCE [LARGE SCALE GENOMIC DNA]</scope>
    <source>
        <strain evidence="18 19">MLST1</strain>
    </source>
</reference>
<comment type="similarity">
    <text evidence="2">Belongs to the cytochrome c oxidase subunit 2 family.</text>
</comment>
<evidence type="ECO:0000256" key="5">
    <source>
        <dbReference type="ARBA" id="ARBA00022660"/>
    </source>
</evidence>
<dbReference type="InterPro" id="IPR002429">
    <property type="entry name" value="CcO_II-like_C"/>
</dbReference>
<dbReference type="InterPro" id="IPR034236">
    <property type="entry name" value="CuRO_CcO_Caa3_II"/>
</dbReference>
<evidence type="ECO:0000256" key="2">
    <source>
        <dbReference type="ARBA" id="ARBA00007866"/>
    </source>
</evidence>
<comment type="function">
    <text evidence="13">Subunits I and II form the functional core of the enzyme complex. Electrons originating in cytochrome c are transferred via heme a and Cu(A) to the binuclear center formed by heme a3 and Cu(B).</text>
</comment>
<evidence type="ECO:0000256" key="1">
    <source>
        <dbReference type="ARBA" id="ARBA00004141"/>
    </source>
</evidence>
<dbReference type="PROSITE" id="PS50857">
    <property type="entry name" value="COX2_CUA"/>
    <property type="match status" value="1"/>
</dbReference>
<dbReference type="Gene3D" id="1.10.287.90">
    <property type="match status" value="1"/>
</dbReference>
<accession>A0A432WAG3</accession>
<keyword evidence="19" id="KW-1185">Reference proteome</keyword>
<keyword evidence="4" id="KW-0813">Transport</keyword>
<dbReference type="Proteomes" id="UP000288293">
    <property type="component" value="Unassembled WGS sequence"/>
</dbReference>
<evidence type="ECO:0000256" key="6">
    <source>
        <dbReference type="ARBA" id="ARBA00022692"/>
    </source>
</evidence>
<comment type="subcellular location">
    <subcellularLocation>
        <location evidence="1">Membrane</location>
        <topology evidence="1">Multi-pass membrane protein</topology>
    </subcellularLocation>
</comment>
<dbReference type="Gene3D" id="2.60.40.420">
    <property type="entry name" value="Cupredoxins - blue copper proteins"/>
    <property type="match status" value="1"/>
</dbReference>
<organism evidence="18 19">
    <name type="scientific">Aliidiomarina minuta</name>
    <dbReference type="NCBI Taxonomy" id="880057"/>
    <lineage>
        <taxon>Bacteria</taxon>
        <taxon>Pseudomonadati</taxon>
        <taxon>Pseudomonadota</taxon>
        <taxon>Gammaproteobacteria</taxon>
        <taxon>Alteromonadales</taxon>
        <taxon>Idiomarinaceae</taxon>
        <taxon>Aliidiomarina</taxon>
    </lineage>
</organism>
<dbReference type="SUPFAM" id="SSF49503">
    <property type="entry name" value="Cupredoxins"/>
    <property type="match status" value="1"/>
</dbReference>
<dbReference type="AlphaFoldDB" id="A0A432WAG3"/>
<sequence>MLAATLLFMTGCSGPYSTLDPAGPAASSVAALWWGMFIVASLVLIVVCALWWYAMRRKALNISDEEAQKLQNQWVIGGGIALPTVAITVLLAFGIPIGHNMLPLPLEDGEVTRIEIEAHQWFWRVSYPEEGFELIDQIYIPVDTPVDFYISSEDVIHSFWVPRLGGKIDAIPGRTNVLRLSADEAGTYGGQCAEFCGRGHAFMQFEVTALAAEDYENWLLQMEAENNE</sequence>
<dbReference type="InterPro" id="IPR014222">
    <property type="entry name" value="Cyt_c_oxidase_su2"/>
</dbReference>
<dbReference type="Pfam" id="PF00116">
    <property type="entry name" value="COX2"/>
    <property type="match status" value="1"/>
</dbReference>
<evidence type="ECO:0000256" key="12">
    <source>
        <dbReference type="ARBA" id="ARBA00023136"/>
    </source>
</evidence>
<feature type="domain" description="Cytochrome oxidase subunit II copper A binding" evidence="17">
    <location>
        <begin position="109"/>
        <end position="221"/>
    </location>
</feature>
<evidence type="ECO:0000256" key="10">
    <source>
        <dbReference type="ARBA" id="ARBA00022989"/>
    </source>
</evidence>
<dbReference type="GO" id="GO:0004129">
    <property type="term" value="F:cytochrome-c oxidase activity"/>
    <property type="evidence" value="ECO:0007669"/>
    <property type="project" value="UniProtKB-EC"/>
</dbReference>
<keyword evidence="8" id="KW-1278">Translocase</keyword>
<feature type="transmembrane region" description="Helical" evidence="16">
    <location>
        <begin position="74"/>
        <end position="95"/>
    </location>
</feature>
<dbReference type="InterPro" id="IPR001505">
    <property type="entry name" value="Copper_CuA"/>
</dbReference>
<evidence type="ECO:0000256" key="13">
    <source>
        <dbReference type="ARBA" id="ARBA00024688"/>
    </source>
</evidence>
<dbReference type="GO" id="GO:0016020">
    <property type="term" value="C:membrane"/>
    <property type="evidence" value="ECO:0007669"/>
    <property type="project" value="UniProtKB-SubCell"/>
</dbReference>
<keyword evidence="12 16" id="KW-0472">Membrane</keyword>
<evidence type="ECO:0000259" key="17">
    <source>
        <dbReference type="PROSITE" id="PS50857"/>
    </source>
</evidence>
<dbReference type="GO" id="GO:0042773">
    <property type="term" value="P:ATP synthesis coupled electron transport"/>
    <property type="evidence" value="ECO:0007669"/>
    <property type="project" value="TreeGrafter"/>
</dbReference>
<evidence type="ECO:0000256" key="15">
    <source>
        <dbReference type="ARBA" id="ARBA00047816"/>
    </source>
</evidence>
<name>A0A432WAG3_9GAMM</name>
<dbReference type="NCBIfam" id="TIGR02866">
    <property type="entry name" value="CoxB"/>
    <property type="match status" value="1"/>
</dbReference>
<keyword evidence="9" id="KW-0249">Electron transport</keyword>
<dbReference type="OrthoDB" id="9783445at2"/>
<dbReference type="PANTHER" id="PTHR22888">
    <property type="entry name" value="CYTOCHROME C OXIDASE, SUBUNIT II"/>
    <property type="match status" value="1"/>
</dbReference>
<evidence type="ECO:0000256" key="7">
    <source>
        <dbReference type="ARBA" id="ARBA00022723"/>
    </source>
</evidence>
<keyword evidence="10 16" id="KW-1133">Transmembrane helix</keyword>
<comment type="caution">
    <text evidence="18">The sequence shown here is derived from an EMBL/GenBank/DDBJ whole genome shotgun (WGS) entry which is preliminary data.</text>
</comment>
<evidence type="ECO:0000256" key="4">
    <source>
        <dbReference type="ARBA" id="ARBA00022448"/>
    </source>
</evidence>
<protein>
    <recommendedName>
        <fullName evidence="3">cytochrome-c oxidase</fullName>
        <ecNumber evidence="3">7.1.1.9</ecNumber>
    </recommendedName>
    <alternativeName>
        <fullName evidence="14">Cytochrome aa3 subunit 2</fullName>
    </alternativeName>
</protein>
<evidence type="ECO:0000256" key="16">
    <source>
        <dbReference type="SAM" id="Phobius"/>
    </source>
</evidence>
<evidence type="ECO:0000256" key="11">
    <source>
        <dbReference type="ARBA" id="ARBA00023008"/>
    </source>
</evidence>
<comment type="catalytic activity">
    <reaction evidence="15">
        <text>4 Fe(II)-[cytochrome c] + O2 + 8 H(+)(in) = 4 Fe(III)-[cytochrome c] + 2 H2O + 4 H(+)(out)</text>
        <dbReference type="Rhea" id="RHEA:11436"/>
        <dbReference type="Rhea" id="RHEA-COMP:10350"/>
        <dbReference type="Rhea" id="RHEA-COMP:14399"/>
        <dbReference type="ChEBI" id="CHEBI:15377"/>
        <dbReference type="ChEBI" id="CHEBI:15378"/>
        <dbReference type="ChEBI" id="CHEBI:15379"/>
        <dbReference type="ChEBI" id="CHEBI:29033"/>
        <dbReference type="ChEBI" id="CHEBI:29034"/>
        <dbReference type="EC" id="7.1.1.9"/>
    </reaction>
</comment>
<evidence type="ECO:0000313" key="19">
    <source>
        <dbReference type="Proteomes" id="UP000288293"/>
    </source>
</evidence>
<dbReference type="InterPro" id="IPR045187">
    <property type="entry name" value="CcO_II"/>
</dbReference>
<feature type="transmembrane region" description="Helical" evidence="16">
    <location>
        <begin position="31"/>
        <end position="53"/>
    </location>
</feature>
<dbReference type="SUPFAM" id="SSF81464">
    <property type="entry name" value="Cytochrome c oxidase subunit II-like, transmembrane region"/>
    <property type="match status" value="1"/>
</dbReference>
<evidence type="ECO:0000256" key="9">
    <source>
        <dbReference type="ARBA" id="ARBA00022982"/>
    </source>
</evidence>
<dbReference type="InterPro" id="IPR008972">
    <property type="entry name" value="Cupredoxin"/>
</dbReference>
<dbReference type="PROSITE" id="PS00078">
    <property type="entry name" value="COX2"/>
    <property type="match status" value="1"/>
</dbReference>
<dbReference type="CDD" id="cd04213">
    <property type="entry name" value="CuRO_CcO_Caa3_II"/>
    <property type="match status" value="1"/>
</dbReference>
<dbReference type="PANTHER" id="PTHR22888:SF9">
    <property type="entry name" value="CYTOCHROME C OXIDASE SUBUNIT 2"/>
    <property type="match status" value="1"/>
</dbReference>
<evidence type="ECO:0000256" key="8">
    <source>
        <dbReference type="ARBA" id="ARBA00022967"/>
    </source>
</evidence>
<proteinExistence type="inferred from homology"/>
<dbReference type="InterPro" id="IPR036257">
    <property type="entry name" value="Cyt_c_oxidase_su2_TM_sf"/>
</dbReference>